<comment type="caution">
    <text evidence="2">The sequence shown here is derived from an EMBL/GenBank/DDBJ whole genome shotgun (WGS) entry which is preliminary data.</text>
</comment>
<feature type="compositionally biased region" description="Polar residues" evidence="1">
    <location>
        <begin position="195"/>
        <end position="210"/>
    </location>
</feature>
<dbReference type="EMBL" id="CAJVPJ010001319">
    <property type="protein sequence ID" value="CAG8586382.1"/>
    <property type="molecule type" value="Genomic_DNA"/>
</dbReference>
<name>A0A9N9G7I1_9GLOM</name>
<evidence type="ECO:0000313" key="3">
    <source>
        <dbReference type="Proteomes" id="UP000789572"/>
    </source>
</evidence>
<proteinExistence type="predicted"/>
<dbReference type="AlphaFoldDB" id="A0A9N9G7I1"/>
<evidence type="ECO:0000256" key="1">
    <source>
        <dbReference type="SAM" id="MobiDB-lite"/>
    </source>
</evidence>
<reference evidence="2" key="1">
    <citation type="submission" date="2021-06" db="EMBL/GenBank/DDBJ databases">
        <authorList>
            <person name="Kallberg Y."/>
            <person name="Tangrot J."/>
            <person name="Rosling A."/>
        </authorList>
    </citation>
    <scope>NUCLEOTIDE SEQUENCE</scope>
    <source>
        <strain evidence="2">IA702</strain>
    </source>
</reference>
<accession>A0A9N9G7I1</accession>
<organism evidence="2 3">
    <name type="scientific">Paraglomus occultum</name>
    <dbReference type="NCBI Taxonomy" id="144539"/>
    <lineage>
        <taxon>Eukaryota</taxon>
        <taxon>Fungi</taxon>
        <taxon>Fungi incertae sedis</taxon>
        <taxon>Mucoromycota</taxon>
        <taxon>Glomeromycotina</taxon>
        <taxon>Glomeromycetes</taxon>
        <taxon>Paraglomerales</taxon>
        <taxon>Paraglomeraceae</taxon>
        <taxon>Paraglomus</taxon>
    </lineage>
</organism>
<feature type="region of interest" description="Disordered" evidence="1">
    <location>
        <begin position="195"/>
        <end position="216"/>
    </location>
</feature>
<evidence type="ECO:0000313" key="2">
    <source>
        <dbReference type="EMBL" id="CAG8586382.1"/>
    </source>
</evidence>
<protein>
    <submittedName>
        <fullName evidence="2">8669_t:CDS:1</fullName>
    </submittedName>
</protein>
<keyword evidence="3" id="KW-1185">Reference proteome</keyword>
<sequence length="216" mass="24053">MIAHISAILYIISTTEQPLPKKTLQKGIAACKTNSNGDFLTLKYTLWLPNTINDDDDNYIEKIHQETTYFTTGKFTILPDKTLELVISSCKTLPITKEAIPTCKPLICLLGKVKESCNTTTSGYHMILEVTPYLSADMCAPIDVVLTHPPEGRLKNTFTAARKYSTIHCNGELYVIEGQLYCDVIEIQFVSAKSEPTTPSNIPWKTNNSESKSKAE</sequence>
<dbReference type="OrthoDB" id="2382642at2759"/>
<dbReference type="Proteomes" id="UP000789572">
    <property type="component" value="Unassembled WGS sequence"/>
</dbReference>
<gene>
    <name evidence="2" type="ORF">POCULU_LOCUS6746</name>
</gene>